<dbReference type="InterPro" id="IPR006143">
    <property type="entry name" value="RND_pump_MFP"/>
</dbReference>
<dbReference type="PANTHER" id="PTHR30469:SF15">
    <property type="entry name" value="HLYD FAMILY OF SECRETION PROTEINS"/>
    <property type="match status" value="1"/>
</dbReference>
<organism evidence="6 7">
    <name type="scientific">Candidatus Butyricicoccus avistercoris</name>
    <dbReference type="NCBI Taxonomy" id="2838518"/>
    <lineage>
        <taxon>Bacteria</taxon>
        <taxon>Bacillati</taxon>
        <taxon>Bacillota</taxon>
        <taxon>Clostridia</taxon>
        <taxon>Eubacteriales</taxon>
        <taxon>Butyricicoccaceae</taxon>
        <taxon>Butyricicoccus</taxon>
    </lineage>
</organism>
<dbReference type="GO" id="GO:1990281">
    <property type="term" value="C:efflux pump complex"/>
    <property type="evidence" value="ECO:0007669"/>
    <property type="project" value="TreeGrafter"/>
</dbReference>
<dbReference type="InterPro" id="IPR058637">
    <property type="entry name" value="YknX-like_C"/>
</dbReference>
<reference evidence="6" key="1">
    <citation type="journal article" date="2021" name="PeerJ">
        <title>Extensive microbial diversity within the chicken gut microbiome revealed by metagenomics and culture.</title>
        <authorList>
            <person name="Gilroy R."/>
            <person name="Ravi A."/>
            <person name="Getino M."/>
            <person name="Pursley I."/>
            <person name="Horton D.L."/>
            <person name="Alikhan N.F."/>
            <person name="Baker D."/>
            <person name="Gharbi K."/>
            <person name="Hall N."/>
            <person name="Watson M."/>
            <person name="Adriaenssens E.M."/>
            <person name="Foster-Nyarko E."/>
            <person name="Jarju S."/>
            <person name="Secka A."/>
            <person name="Antonio M."/>
            <person name="Oren A."/>
            <person name="Chaudhuri R.R."/>
            <person name="La Ragione R."/>
            <person name="Hildebrand F."/>
            <person name="Pallen M.J."/>
        </authorList>
    </citation>
    <scope>NUCLEOTIDE SEQUENCE</scope>
    <source>
        <strain evidence="6">CHK193-4272</strain>
    </source>
</reference>
<evidence type="ECO:0000259" key="4">
    <source>
        <dbReference type="Pfam" id="PF25917"/>
    </source>
</evidence>
<dbReference type="Gene3D" id="2.40.50.100">
    <property type="match status" value="2"/>
</dbReference>
<comment type="similarity">
    <text evidence="1">Belongs to the membrane fusion protein (MFP) (TC 8.A.1) family.</text>
</comment>
<evidence type="ECO:0000256" key="3">
    <source>
        <dbReference type="SAM" id="SignalP"/>
    </source>
</evidence>
<sequence>MQKKNRFLAIVLLVAMLLSACGNKETKQKETEAATAVEIQIVSSGEMSSSNKIAGQVTPVQSVQVFPMLAGKVTSLNVSDGDIVTQGQVLFTVDTSTVTSTLGALQQSYNATKAATDQAINTASLGVQNAELAVTQAQTALDNVNALFAVGAASSQQVTQAEQGVQQAQSGLQQAQTAVEQAKASQQASLAQIQASIDQINAQVALGTVTSPVSGKISNLSLTVGGMVSQSSPSMIIAVNNELMLSVFTSENIRNGVQVGDVADVTISSLSSETMKCTVRSVSENADMQTNLYEITLYLPADLNAPVGAFADVVLYTDKKESTIQIPTECILTDGEEKYVFVVEDDKAKKVLISTGLVGDGVTEITEGLTGGENLVTKGQSYLSDGADVRIVDGEDSAE</sequence>
<feature type="domain" description="Multidrug resistance protein MdtA-like barrel-sandwich hybrid" evidence="4">
    <location>
        <begin position="62"/>
        <end position="239"/>
    </location>
</feature>
<protein>
    <submittedName>
        <fullName evidence="6">Efflux RND transporter periplasmic adaptor subunit</fullName>
    </submittedName>
</protein>
<feature type="coiled-coil region" evidence="2">
    <location>
        <begin position="127"/>
        <end position="185"/>
    </location>
</feature>
<evidence type="ECO:0000256" key="2">
    <source>
        <dbReference type="SAM" id="Coils"/>
    </source>
</evidence>
<name>A0A9D1PKW8_9FIRM</name>
<evidence type="ECO:0000256" key="1">
    <source>
        <dbReference type="ARBA" id="ARBA00009477"/>
    </source>
</evidence>
<dbReference type="Gene3D" id="2.40.420.20">
    <property type="match status" value="1"/>
</dbReference>
<dbReference type="AlphaFoldDB" id="A0A9D1PKW8"/>
<dbReference type="PROSITE" id="PS51257">
    <property type="entry name" value="PROKAR_LIPOPROTEIN"/>
    <property type="match status" value="1"/>
</dbReference>
<feature type="signal peptide" evidence="3">
    <location>
        <begin position="1"/>
        <end position="20"/>
    </location>
</feature>
<feature type="domain" description="YknX-like C-terminal permuted SH3-like" evidence="5">
    <location>
        <begin position="324"/>
        <end position="390"/>
    </location>
</feature>
<keyword evidence="3" id="KW-0732">Signal</keyword>
<dbReference type="NCBIfam" id="TIGR01730">
    <property type="entry name" value="RND_mfp"/>
    <property type="match status" value="1"/>
</dbReference>
<evidence type="ECO:0000259" key="5">
    <source>
        <dbReference type="Pfam" id="PF25989"/>
    </source>
</evidence>
<comment type="caution">
    <text evidence="6">The sequence shown here is derived from an EMBL/GenBank/DDBJ whole genome shotgun (WGS) entry which is preliminary data.</text>
</comment>
<dbReference type="SUPFAM" id="SSF111369">
    <property type="entry name" value="HlyD-like secretion proteins"/>
    <property type="match status" value="2"/>
</dbReference>
<dbReference type="Proteomes" id="UP000886808">
    <property type="component" value="Unassembled WGS sequence"/>
</dbReference>
<dbReference type="Gene3D" id="2.40.30.170">
    <property type="match status" value="1"/>
</dbReference>
<dbReference type="Pfam" id="PF25917">
    <property type="entry name" value="BSH_RND"/>
    <property type="match status" value="1"/>
</dbReference>
<evidence type="ECO:0000313" key="7">
    <source>
        <dbReference type="Proteomes" id="UP000886808"/>
    </source>
</evidence>
<evidence type="ECO:0000313" key="6">
    <source>
        <dbReference type="EMBL" id="HIV62981.1"/>
    </source>
</evidence>
<dbReference type="Gene3D" id="1.10.287.470">
    <property type="entry name" value="Helix hairpin bin"/>
    <property type="match status" value="2"/>
</dbReference>
<dbReference type="Pfam" id="PF25989">
    <property type="entry name" value="YknX_C"/>
    <property type="match status" value="1"/>
</dbReference>
<reference evidence="6" key="2">
    <citation type="submission" date="2021-04" db="EMBL/GenBank/DDBJ databases">
        <authorList>
            <person name="Gilroy R."/>
        </authorList>
    </citation>
    <scope>NUCLEOTIDE SEQUENCE</scope>
    <source>
        <strain evidence="6">CHK193-4272</strain>
    </source>
</reference>
<dbReference type="PANTHER" id="PTHR30469">
    <property type="entry name" value="MULTIDRUG RESISTANCE PROTEIN MDTA"/>
    <property type="match status" value="1"/>
</dbReference>
<accession>A0A9D1PKW8</accession>
<dbReference type="GO" id="GO:0015562">
    <property type="term" value="F:efflux transmembrane transporter activity"/>
    <property type="evidence" value="ECO:0007669"/>
    <property type="project" value="TreeGrafter"/>
</dbReference>
<feature type="chain" id="PRO_5038691166" evidence="3">
    <location>
        <begin position="21"/>
        <end position="399"/>
    </location>
</feature>
<dbReference type="InterPro" id="IPR058625">
    <property type="entry name" value="MdtA-like_BSH"/>
</dbReference>
<dbReference type="EMBL" id="DXIE01000053">
    <property type="protein sequence ID" value="HIV62981.1"/>
    <property type="molecule type" value="Genomic_DNA"/>
</dbReference>
<proteinExistence type="inferred from homology"/>
<gene>
    <name evidence="6" type="ORF">H9746_09135</name>
</gene>
<keyword evidence="2" id="KW-0175">Coiled coil</keyword>